<gene>
    <name evidence="3" type="ORF">OKA04_15250</name>
</gene>
<dbReference type="RefSeq" id="WP_264502048.1">
    <property type="nucleotide sequence ID" value="NZ_JAPDDS010000008.1"/>
</dbReference>
<feature type="chain" id="PRO_5047057102" evidence="1">
    <location>
        <begin position="17"/>
        <end position="263"/>
    </location>
</feature>
<dbReference type="InterPro" id="IPR027414">
    <property type="entry name" value="GH95_N_dom"/>
</dbReference>
<protein>
    <submittedName>
        <fullName evidence="3">Glycoside hydrolase family 95 protein</fullName>
    </submittedName>
</protein>
<evidence type="ECO:0000313" key="4">
    <source>
        <dbReference type="Proteomes" id="UP001207930"/>
    </source>
</evidence>
<keyword evidence="4" id="KW-1185">Reference proteome</keyword>
<evidence type="ECO:0000259" key="2">
    <source>
        <dbReference type="Pfam" id="PF14498"/>
    </source>
</evidence>
<dbReference type="PANTHER" id="PTHR31084:SF0">
    <property type="entry name" value="ALPHA-L-FUCOSIDASE 2"/>
    <property type="match status" value="1"/>
</dbReference>
<comment type="caution">
    <text evidence="3">The sequence shown here is derived from an EMBL/GenBank/DDBJ whole genome shotgun (WGS) entry which is preliminary data.</text>
</comment>
<feature type="domain" description="Glycosyl hydrolase family 95 N-terminal" evidence="2">
    <location>
        <begin position="80"/>
        <end position="166"/>
    </location>
</feature>
<evidence type="ECO:0000256" key="1">
    <source>
        <dbReference type="SAM" id="SignalP"/>
    </source>
</evidence>
<dbReference type="Proteomes" id="UP001207930">
    <property type="component" value="Unassembled WGS sequence"/>
</dbReference>
<name>A0ABT3FS18_9BACT</name>
<evidence type="ECO:0000313" key="3">
    <source>
        <dbReference type="EMBL" id="MCW1886094.1"/>
    </source>
</evidence>
<reference evidence="3 4" key="1">
    <citation type="submission" date="2022-10" db="EMBL/GenBank/DDBJ databases">
        <title>Luteolibacter flavescens strain MCCC 1K03193, whole genome shotgun sequencing project.</title>
        <authorList>
            <person name="Zhao G."/>
            <person name="Shen L."/>
        </authorList>
    </citation>
    <scope>NUCLEOTIDE SEQUENCE [LARGE SCALE GENOMIC DNA]</scope>
    <source>
        <strain evidence="3 4">MCCC 1K03193</strain>
    </source>
</reference>
<keyword evidence="3" id="KW-0378">Hydrolase</keyword>
<keyword evidence="1" id="KW-0732">Signal</keyword>
<accession>A0ABT3FS18</accession>
<dbReference type="PANTHER" id="PTHR31084">
    <property type="entry name" value="ALPHA-L-FUCOSIDASE 2"/>
    <property type="match status" value="1"/>
</dbReference>
<dbReference type="Gene3D" id="2.70.98.50">
    <property type="entry name" value="putative glycoside hydrolase family protein from bacillus halodurans"/>
    <property type="match status" value="1"/>
</dbReference>
<dbReference type="EMBL" id="JAPDDS010000008">
    <property type="protein sequence ID" value="MCW1886094.1"/>
    <property type="molecule type" value="Genomic_DNA"/>
</dbReference>
<organism evidence="3 4">
    <name type="scientific">Luteolibacter flavescens</name>
    <dbReference type="NCBI Taxonomy" id="1859460"/>
    <lineage>
        <taxon>Bacteria</taxon>
        <taxon>Pseudomonadati</taxon>
        <taxon>Verrucomicrobiota</taxon>
        <taxon>Verrucomicrobiia</taxon>
        <taxon>Verrucomicrobiales</taxon>
        <taxon>Verrucomicrobiaceae</taxon>
        <taxon>Luteolibacter</taxon>
    </lineage>
</organism>
<feature type="signal peptide" evidence="1">
    <location>
        <begin position="1"/>
        <end position="16"/>
    </location>
</feature>
<proteinExistence type="predicted"/>
<dbReference type="Pfam" id="PF14498">
    <property type="entry name" value="Glyco_hyd_65N_2"/>
    <property type="match status" value="1"/>
</dbReference>
<sequence length="263" mass="28988">MRWTLVLPLICHFATAGELAFPSPAASVEQAFPLGNGSLFTRLNGDTKREVYPLWTEVAKTGEAADEKAPSLGFTGTTRAELTFDWLNAEGEVTGYKRRLDLKDGLSVVTFKRGGVGFTWTTFVSKPDDLMVLHLRTDKPGALSFRVQLSAKDQQAKVEDRRVLTLQAGDFSARAWIYPMESEVTPGENQITVMGEGEALIILAASDDPKDIAHLPDRLKKLAGEDHPDTFALWSGLLERQDKSYREANKAADLAGHLEAIRK</sequence>
<dbReference type="GO" id="GO:0016787">
    <property type="term" value="F:hydrolase activity"/>
    <property type="evidence" value="ECO:0007669"/>
    <property type="project" value="UniProtKB-KW"/>
</dbReference>